<dbReference type="Pfam" id="PF13450">
    <property type="entry name" value="NAD_binding_8"/>
    <property type="match status" value="1"/>
</dbReference>
<feature type="non-terminal residue" evidence="1">
    <location>
        <position position="62"/>
    </location>
</feature>
<dbReference type="InterPro" id="IPR036188">
    <property type="entry name" value="FAD/NAD-bd_sf"/>
</dbReference>
<proteinExistence type="predicted"/>
<dbReference type="EMBL" id="UINC01139278">
    <property type="protein sequence ID" value="SVD25727.1"/>
    <property type="molecule type" value="Genomic_DNA"/>
</dbReference>
<sequence length="62" mass="6126">MGLGAAAVAAATPSRLFASGSGPTAVVIGAGIGGLSAAWELLKVGFQVSIFEKEKYTGGRMV</sequence>
<dbReference type="Gene3D" id="3.50.50.60">
    <property type="entry name" value="FAD/NAD(P)-binding domain"/>
    <property type="match status" value="1"/>
</dbReference>
<dbReference type="AlphaFoldDB" id="A0A382TVQ8"/>
<dbReference type="SUPFAM" id="SSF51905">
    <property type="entry name" value="FAD/NAD(P)-binding domain"/>
    <property type="match status" value="1"/>
</dbReference>
<organism evidence="1">
    <name type="scientific">marine metagenome</name>
    <dbReference type="NCBI Taxonomy" id="408172"/>
    <lineage>
        <taxon>unclassified sequences</taxon>
        <taxon>metagenomes</taxon>
        <taxon>ecological metagenomes</taxon>
    </lineage>
</organism>
<accession>A0A382TVQ8</accession>
<dbReference type="PRINTS" id="PR00419">
    <property type="entry name" value="ADXRDTASE"/>
</dbReference>
<evidence type="ECO:0008006" key="2">
    <source>
        <dbReference type="Google" id="ProtNLM"/>
    </source>
</evidence>
<reference evidence="1" key="1">
    <citation type="submission" date="2018-05" db="EMBL/GenBank/DDBJ databases">
        <authorList>
            <person name="Lanie J.A."/>
            <person name="Ng W.-L."/>
            <person name="Kazmierczak K.M."/>
            <person name="Andrzejewski T.M."/>
            <person name="Davidsen T.M."/>
            <person name="Wayne K.J."/>
            <person name="Tettelin H."/>
            <person name="Glass J.I."/>
            <person name="Rusch D."/>
            <person name="Podicherti R."/>
            <person name="Tsui H.-C.T."/>
            <person name="Winkler M.E."/>
        </authorList>
    </citation>
    <scope>NUCLEOTIDE SEQUENCE</scope>
</reference>
<gene>
    <name evidence="1" type="ORF">METZ01_LOCUS378581</name>
</gene>
<name>A0A382TVQ8_9ZZZZ</name>
<evidence type="ECO:0000313" key="1">
    <source>
        <dbReference type="EMBL" id="SVD25727.1"/>
    </source>
</evidence>
<protein>
    <recommendedName>
        <fullName evidence="2">Amine oxidase domain-containing protein</fullName>
    </recommendedName>
</protein>